<dbReference type="Proteomes" id="UP000192761">
    <property type="component" value="Unassembled WGS sequence"/>
</dbReference>
<dbReference type="AlphaFoldDB" id="A0A1W1XW69"/>
<gene>
    <name evidence="2" type="ORF">SAMN02745857_03159</name>
</gene>
<keyword evidence="1" id="KW-1133">Transmembrane helix</keyword>
<accession>A0A1W1XW69</accession>
<sequence length="105" mass="12397">MWTLTIWFGLGLLWVYYCDQCLRASAMIRKAYPEFDPTPQLGRLDRFANGSNPIQGVSTVHEFLDSRAPHDVLPAQCQLIFRRLRYLRWIMLIYFAAMVIYAFLF</sequence>
<feature type="transmembrane region" description="Helical" evidence="1">
    <location>
        <begin position="6"/>
        <end position="22"/>
    </location>
</feature>
<keyword evidence="3" id="KW-1185">Reference proteome</keyword>
<dbReference type="EMBL" id="FWXD01000021">
    <property type="protein sequence ID" value="SMC28209.1"/>
    <property type="molecule type" value="Genomic_DNA"/>
</dbReference>
<feature type="transmembrane region" description="Helical" evidence="1">
    <location>
        <begin position="86"/>
        <end position="104"/>
    </location>
</feature>
<proteinExistence type="predicted"/>
<evidence type="ECO:0000313" key="3">
    <source>
        <dbReference type="Proteomes" id="UP000192761"/>
    </source>
</evidence>
<keyword evidence="1" id="KW-0472">Membrane</keyword>
<evidence type="ECO:0000256" key="1">
    <source>
        <dbReference type="SAM" id="Phobius"/>
    </source>
</evidence>
<name>A0A1W1XW69_9NEIS</name>
<dbReference type="STRING" id="1121001.SAMN02745857_03159"/>
<organism evidence="2 3">
    <name type="scientific">Andreprevotia lacus DSM 23236</name>
    <dbReference type="NCBI Taxonomy" id="1121001"/>
    <lineage>
        <taxon>Bacteria</taxon>
        <taxon>Pseudomonadati</taxon>
        <taxon>Pseudomonadota</taxon>
        <taxon>Betaproteobacteria</taxon>
        <taxon>Neisseriales</taxon>
        <taxon>Chitinibacteraceae</taxon>
        <taxon>Andreprevotia</taxon>
    </lineage>
</organism>
<evidence type="ECO:0000313" key="2">
    <source>
        <dbReference type="EMBL" id="SMC28209.1"/>
    </source>
</evidence>
<keyword evidence="1" id="KW-0812">Transmembrane</keyword>
<reference evidence="2 3" key="1">
    <citation type="submission" date="2017-04" db="EMBL/GenBank/DDBJ databases">
        <authorList>
            <person name="Afonso C.L."/>
            <person name="Miller P.J."/>
            <person name="Scott M.A."/>
            <person name="Spackman E."/>
            <person name="Goraichik I."/>
            <person name="Dimitrov K.M."/>
            <person name="Suarez D.L."/>
            <person name="Swayne D.E."/>
        </authorList>
    </citation>
    <scope>NUCLEOTIDE SEQUENCE [LARGE SCALE GENOMIC DNA]</scope>
    <source>
        <strain evidence="2 3">DSM 23236</strain>
    </source>
</reference>
<protein>
    <submittedName>
        <fullName evidence="2">Uncharacterized protein</fullName>
    </submittedName>
</protein>